<keyword evidence="9" id="KW-0868">Chloride</keyword>
<keyword evidence="14" id="KW-1185">Reference proteome</keyword>
<proteinExistence type="inferred from homology"/>
<dbReference type="InterPro" id="IPR036249">
    <property type="entry name" value="Thioredoxin-like_sf"/>
</dbReference>
<dbReference type="AlphaFoldDB" id="A0A7M5URK8"/>
<name>A0A7M5URK8_9CNID</name>
<evidence type="ECO:0000256" key="11">
    <source>
        <dbReference type="ARBA" id="ARBA00024167"/>
    </source>
</evidence>
<reference evidence="13" key="1">
    <citation type="submission" date="2021-01" db="UniProtKB">
        <authorList>
            <consortium name="EnsemblMetazoa"/>
        </authorList>
    </citation>
    <scope>IDENTIFICATION</scope>
</reference>
<evidence type="ECO:0000256" key="4">
    <source>
        <dbReference type="ARBA" id="ARBA00022882"/>
    </source>
</evidence>
<evidence type="ECO:0000256" key="7">
    <source>
        <dbReference type="ARBA" id="ARBA00023136"/>
    </source>
</evidence>
<keyword evidence="8" id="KW-0869">Chloride channel</keyword>
<dbReference type="PRINTS" id="PR01263">
    <property type="entry name" value="INTCLCHANNEL"/>
</dbReference>
<dbReference type="Pfam" id="PF22441">
    <property type="entry name" value="CLIC-like_N"/>
    <property type="match status" value="1"/>
</dbReference>
<keyword evidence="6" id="KW-0406">Ion transport</keyword>
<dbReference type="InterPro" id="IPR036282">
    <property type="entry name" value="Glutathione-S-Trfase_C_sf"/>
</dbReference>
<dbReference type="GO" id="GO:0034707">
    <property type="term" value="C:chloride channel complex"/>
    <property type="evidence" value="ECO:0007669"/>
    <property type="project" value="UniProtKB-KW"/>
</dbReference>
<dbReference type="GeneID" id="136807733"/>
<dbReference type="GO" id="GO:0005254">
    <property type="term" value="F:chloride channel activity"/>
    <property type="evidence" value="ECO:0007669"/>
    <property type="project" value="UniProtKB-KW"/>
</dbReference>
<dbReference type="SUPFAM" id="SSF52833">
    <property type="entry name" value="Thioredoxin-like"/>
    <property type="match status" value="1"/>
</dbReference>
<dbReference type="PANTHER" id="PTHR43920">
    <property type="entry name" value="CHLORIDE INTRACELLULAR CHANNEL, ISOFORM A"/>
    <property type="match status" value="1"/>
</dbReference>
<evidence type="ECO:0000256" key="2">
    <source>
        <dbReference type="ARBA" id="ARBA00007655"/>
    </source>
</evidence>
<keyword evidence="4" id="KW-0813">Transport</keyword>
<evidence type="ECO:0000256" key="9">
    <source>
        <dbReference type="ARBA" id="ARBA00023214"/>
    </source>
</evidence>
<keyword evidence="10" id="KW-0407">Ion channel</keyword>
<evidence type="ECO:0000256" key="6">
    <source>
        <dbReference type="ARBA" id="ARBA00023065"/>
    </source>
</evidence>
<protein>
    <recommendedName>
        <fullName evidence="12">GST C-terminal domain-containing protein</fullName>
    </recommendedName>
</protein>
<dbReference type="RefSeq" id="XP_066920447.1">
    <property type="nucleotide sequence ID" value="XM_067064346.1"/>
</dbReference>
<dbReference type="Proteomes" id="UP000594262">
    <property type="component" value="Unplaced"/>
</dbReference>
<feature type="domain" description="GST C-terminal" evidence="12">
    <location>
        <begin position="81"/>
        <end position="228"/>
    </location>
</feature>
<evidence type="ECO:0000256" key="5">
    <source>
        <dbReference type="ARBA" id="ARBA00022989"/>
    </source>
</evidence>
<keyword evidence="5" id="KW-1133">Transmembrane helix</keyword>
<dbReference type="Gene3D" id="1.20.1050.10">
    <property type="match status" value="1"/>
</dbReference>
<keyword evidence="4" id="KW-0851">Voltage-gated channel</keyword>
<evidence type="ECO:0000256" key="1">
    <source>
        <dbReference type="ARBA" id="ARBA00004167"/>
    </source>
</evidence>
<dbReference type="InterPro" id="IPR053823">
    <property type="entry name" value="CLIC_N"/>
</dbReference>
<comment type="similarity">
    <text evidence="2">Belongs to the chloride channel CLIC family.</text>
</comment>
<accession>A0A7M5URK8</accession>
<dbReference type="PANTHER" id="PTHR43920:SF5">
    <property type="entry name" value="CHLORIDE INTRACELLULAR CHANNEL CLIC"/>
    <property type="match status" value="1"/>
</dbReference>
<organism evidence="13 14">
    <name type="scientific">Clytia hemisphaerica</name>
    <dbReference type="NCBI Taxonomy" id="252671"/>
    <lineage>
        <taxon>Eukaryota</taxon>
        <taxon>Metazoa</taxon>
        <taxon>Cnidaria</taxon>
        <taxon>Hydrozoa</taxon>
        <taxon>Hydroidolina</taxon>
        <taxon>Leptothecata</taxon>
        <taxon>Obeliida</taxon>
        <taxon>Clytiidae</taxon>
        <taxon>Clytia</taxon>
    </lineage>
</organism>
<dbReference type="GO" id="GO:0005737">
    <property type="term" value="C:cytoplasm"/>
    <property type="evidence" value="ECO:0007669"/>
    <property type="project" value="TreeGrafter"/>
</dbReference>
<comment type="catalytic activity">
    <reaction evidence="11">
        <text>chloride(in) = chloride(out)</text>
        <dbReference type="Rhea" id="RHEA:29823"/>
        <dbReference type="ChEBI" id="CHEBI:17996"/>
    </reaction>
</comment>
<evidence type="ECO:0000256" key="3">
    <source>
        <dbReference type="ARBA" id="ARBA00022692"/>
    </source>
</evidence>
<keyword evidence="7" id="KW-0472">Membrane</keyword>
<dbReference type="InterPro" id="IPR002946">
    <property type="entry name" value="CLIC"/>
</dbReference>
<dbReference type="InterPro" id="IPR010987">
    <property type="entry name" value="Glutathione-S-Trfase_C-like"/>
</dbReference>
<evidence type="ECO:0000259" key="12">
    <source>
        <dbReference type="PROSITE" id="PS50405"/>
    </source>
</evidence>
<sequence>MDDDYQLELFVKASTDGKGLGDCIHCHRFMMILALKGVTANVTTIDLRRKPEFFVKSYAGVKLPCLVHNGKAIDDVIEIESHIERYFADPPLMVADDKGALKAGDKVFQKFSAWIRNRDSNSEERLRNLLAEELSRLDAFLGSSKKIPGCYLAGDEMLMPDCALLPRLHQLRVALKAYKDFEIPGHLRNLARYLQVADQNEVFSKTCCEDLEIIQSWNKHMGDPKKAQQVLRAAQRK</sequence>
<comment type="subcellular location">
    <subcellularLocation>
        <location evidence="1">Membrane</location>
        <topology evidence="1">Single-pass membrane protein</topology>
    </subcellularLocation>
</comment>
<evidence type="ECO:0000256" key="8">
    <source>
        <dbReference type="ARBA" id="ARBA00023173"/>
    </source>
</evidence>
<dbReference type="SUPFAM" id="SSF47616">
    <property type="entry name" value="GST C-terminal domain-like"/>
    <property type="match status" value="1"/>
</dbReference>
<dbReference type="OrthoDB" id="1935530at2759"/>
<evidence type="ECO:0000256" key="10">
    <source>
        <dbReference type="ARBA" id="ARBA00023303"/>
    </source>
</evidence>
<keyword evidence="3" id="KW-0812">Transmembrane</keyword>
<dbReference type="PROSITE" id="PS50405">
    <property type="entry name" value="GST_CTER"/>
    <property type="match status" value="1"/>
</dbReference>
<evidence type="ECO:0000313" key="13">
    <source>
        <dbReference type="EnsemblMetazoa" id="CLYHEMP003379.1"/>
    </source>
</evidence>
<evidence type="ECO:0000313" key="14">
    <source>
        <dbReference type="Proteomes" id="UP000594262"/>
    </source>
</evidence>
<dbReference type="EnsemblMetazoa" id="CLYHEMT003379.1">
    <property type="protein sequence ID" value="CLYHEMP003379.1"/>
    <property type="gene ID" value="CLYHEMG003379"/>
</dbReference>
<dbReference type="Gene3D" id="3.40.30.10">
    <property type="entry name" value="Glutaredoxin"/>
    <property type="match status" value="1"/>
</dbReference>